<proteinExistence type="inferred from homology"/>
<keyword evidence="9 13" id="KW-0479">Metal-binding</keyword>
<dbReference type="FunFam" id="2.40.340.10:FF:000002">
    <property type="entry name" value="Molybdopterin molybdenumtransferase"/>
    <property type="match status" value="1"/>
</dbReference>
<evidence type="ECO:0000256" key="11">
    <source>
        <dbReference type="ARBA" id="ARBA00023150"/>
    </source>
</evidence>
<evidence type="ECO:0000256" key="1">
    <source>
        <dbReference type="ARBA" id="ARBA00001946"/>
    </source>
</evidence>
<dbReference type="NCBIfam" id="NF045515">
    <property type="entry name" value="Glp_gephyrin"/>
    <property type="match status" value="1"/>
</dbReference>
<dbReference type="InterPro" id="IPR036688">
    <property type="entry name" value="MoeA_C_domain_IV_sf"/>
</dbReference>
<keyword evidence="11 13" id="KW-0501">Molybdenum cofactor biosynthesis</keyword>
<evidence type="ECO:0000256" key="10">
    <source>
        <dbReference type="ARBA" id="ARBA00022842"/>
    </source>
</evidence>
<dbReference type="GO" id="GO:0006777">
    <property type="term" value="P:Mo-molybdopterin cofactor biosynthetic process"/>
    <property type="evidence" value="ECO:0007669"/>
    <property type="project" value="UniProtKB-UniRule"/>
</dbReference>
<dbReference type="InterPro" id="IPR036135">
    <property type="entry name" value="MoeA_linker/N_sf"/>
</dbReference>
<dbReference type="FunFam" id="3.40.980.10:FF:000004">
    <property type="entry name" value="Molybdopterin molybdenumtransferase"/>
    <property type="match status" value="1"/>
</dbReference>
<dbReference type="Gene3D" id="3.90.105.10">
    <property type="entry name" value="Molybdopterin biosynthesis moea protein, domain 2"/>
    <property type="match status" value="1"/>
</dbReference>
<dbReference type="Pfam" id="PF00994">
    <property type="entry name" value="MoCF_biosynth"/>
    <property type="match status" value="1"/>
</dbReference>
<comment type="pathway">
    <text evidence="3 13">Cofactor biosynthesis; molybdopterin biosynthesis.</text>
</comment>
<dbReference type="SUPFAM" id="SSF53218">
    <property type="entry name" value="Molybdenum cofactor biosynthesis proteins"/>
    <property type="match status" value="1"/>
</dbReference>
<dbReference type="InterPro" id="IPR005111">
    <property type="entry name" value="MoeA_C_domain_IV"/>
</dbReference>
<evidence type="ECO:0000256" key="9">
    <source>
        <dbReference type="ARBA" id="ARBA00022723"/>
    </source>
</evidence>
<keyword evidence="7 13" id="KW-0500">Molybdenum</keyword>
<comment type="cofactor">
    <cofactor evidence="1 13">
        <name>Mg(2+)</name>
        <dbReference type="ChEBI" id="CHEBI:18420"/>
    </cofactor>
</comment>
<dbReference type="SUPFAM" id="SSF63882">
    <property type="entry name" value="MoeA N-terminal region -like"/>
    <property type="match status" value="1"/>
</dbReference>
<dbReference type="CDD" id="cd00887">
    <property type="entry name" value="MoeA"/>
    <property type="match status" value="1"/>
</dbReference>
<evidence type="ECO:0000256" key="6">
    <source>
        <dbReference type="ARBA" id="ARBA00021108"/>
    </source>
</evidence>
<evidence type="ECO:0000256" key="3">
    <source>
        <dbReference type="ARBA" id="ARBA00005046"/>
    </source>
</evidence>
<organism evidence="15 16">
    <name type="scientific">Bacillus wiedmannii</name>
    <dbReference type="NCBI Taxonomy" id="1890302"/>
    <lineage>
        <taxon>Bacteria</taxon>
        <taxon>Bacillati</taxon>
        <taxon>Bacillota</taxon>
        <taxon>Bacilli</taxon>
        <taxon>Bacillales</taxon>
        <taxon>Bacillaceae</taxon>
        <taxon>Bacillus</taxon>
        <taxon>Bacillus cereus group</taxon>
    </lineage>
</organism>
<dbReference type="InterPro" id="IPR036425">
    <property type="entry name" value="MoaB/Mog-like_dom_sf"/>
</dbReference>
<dbReference type="Gene3D" id="2.170.190.11">
    <property type="entry name" value="Molybdopterin biosynthesis moea protein, domain 3"/>
    <property type="match status" value="1"/>
</dbReference>
<dbReference type="EC" id="2.10.1.1" evidence="5 13"/>
<comment type="similarity">
    <text evidence="4 13">Belongs to the MoeA family.</text>
</comment>
<evidence type="ECO:0000256" key="5">
    <source>
        <dbReference type="ARBA" id="ARBA00013269"/>
    </source>
</evidence>
<evidence type="ECO:0000259" key="14">
    <source>
        <dbReference type="SMART" id="SM00852"/>
    </source>
</evidence>
<dbReference type="SUPFAM" id="SSF63867">
    <property type="entry name" value="MoeA C-terminal domain-like"/>
    <property type="match status" value="1"/>
</dbReference>
<dbReference type="SMART" id="SM00852">
    <property type="entry name" value="MoCF_biosynth"/>
    <property type="match status" value="1"/>
</dbReference>
<dbReference type="Pfam" id="PF03453">
    <property type="entry name" value="MoeA_N"/>
    <property type="match status" value="1"/>
</dbReference>
<comment type="catalytic activity">
    <reaction evidence="12">
        <text>adenylyl-molybdopterin + molybdate = Mo-molybdopterin + AMP + H(+)</text>
        <dbReference type="Rhea" id="RHEA:35047"/>
        <dbReference type="ChEBI" id="CHEBI:15378"/>
        <dbReference type="ChEBI" id="CHEBI:36264"/>
        <dbReference type="ChEBI" id="CHEBI:62727"/>
        <dbReference type="ChEBI" id="CHEBI:71302"/>
        <dbReference type="ChEBI" id="CHEBI:456215"/>
        <dbReference type="EC" id="2.10.1.1"/>
    </reaction>
</comment>
<keyword evidence="10 13" id="KW-0460">Magnesium</keyword>
<dbReference type="InterPro" id="IPR038987">
    <property type="entry name" value="MoeA-like"/>
</dbReference>
<feature type="domain" description="MoaB/Mog" evidence="14">
    <location>
        <begin position="189"/>
        <end position="327"/>
    </location>
</feature>
<dbReference type="UniPathway" id="UPA00344"/>
<dbReference type="GeneID" id="301201378"/>
<dbReference type="PANTHER" id="PTHR10192:SF5">
    <property type="entry name" value="GEPHYRIN"/>
    <property type="match status" value="1"/>
</dbReference>
<dbReference type="PANTHER" id="PTHR10192">
    <property type="entry name" value="MOLYBDOPTERIN BIOSYNTHESIS PROTEIN"/>
    <property type="match status" value="1"/>
</dbReference>
<dbReference type="NCBIfam" id="TIGR00177">
    <property type="entry name" value="molyb_syn"/>
    <property type="match status" value="1"/>
</dbReference>
<evidence type="ECO:0000313" key="16">
    <source>
        <dbReference type="Proteomes" id="UP000223364"/>
    </source>
</evidence>
<dbReference type="Gene3D" id="3.40.980.10">
    <property type="entry name" value="MoaB/Mog-like domain"/>
    <property type="match status" value="1"/>
</dbReference>
<dbReference type="AlphaFoldDB" id="A0A2C4Q393"/>
<sequence>MLEKRIPIPVAEAVARVMKYAHQGEIEEVSLIESYGRILGEDVIADHDVPHFDRSPYDGFAIRAEDTKEASSSNPILFEVIGEIGAGFVFTEEVKAFQAVRIMTGAAIPKGCNAVVMLELTEGFEENEKTYMKLKRSFIAGDNISFKGEDVKQNTILVKKGTVINPGVVALLSTFGYSTVHVVKQPVIGIVTTGSELLEVHEQLKPGKIRNSNSYMIAAQVERAGGVVQYYGQFADDFETCYNTVKKAIKEVDILITTGGVSVGDYDYLPAIYEKLRANVLFNKIAMRPGSVTTVAELEGKLLFGLSGNPSACYVGCELYVRPVIRTYLHRKDPHIFRAEAILQKDFLKANPFTRFVRGKVEIVDGTLQATPVGLDKSSAISSLAEANACIVLPGGTRGFEAGMTVSVLLLESNVGSEWPWEEQFRSYKE</sequence>
<dbReference type="FunFam" id="2.170.190.11:FF:000001">
    <property type="entry name" value="Molybdopterin molybdenumtransferase"/>
    <property type="match status" value="1"/>
</dbReference>
<dbReference type="RefSeq" id="WP_060488587.1">
    <property type="nucleotide sequence ID" value="NZ_JAOPQX010000065.1"/>
</dbReference>
<evidence type="ECO:0000256" key="12">
    <source>
        <dbReference type="ARBA" id="ARBA00047317"/>
    </source>
</evidence>
<keyword evidence="8 13" id="KW-0808">Transferase</keyword>
<evidence type="ECO:0000256" key="7">
    <source>
        <dbReference type="ARBA" id="ARBA00022505"/>
    </source>
</evidence>
<dbReference type="Pfam" id="PF03454">
    <property type="entry name" value="MoeA_C"/>
    <property type="match status" value="1"/>
</dbReference>
<evidence type="ECO:0000256" key="2">
    <source>
        <dbReference type="ARBA" id="ARBA00002901"/>
    </source>
</evidence>
<gene>
    <name evidence="15" type="ORF">COF57_18355</name>
</gene>
<dbReference type="EMBL" id="NUSP01000015">
    <property type="protein sequence ID" value="PHD58882.1"/>
    <property type="molecule type" value="Genomic_DNA"/>
</dbReference>
<dbReference type="GO" id="GO:0046872">
    <property type="term" value="F:metal ion binding"/>
    <property type="evidence" value="ECO:0007669"/>
    <property type="project" value="UniProtKB-UniRule"/>
</dbReference>
<comment type="caution">
    <text evidence="15">The sequence shown here is derived from an EMBL/GenBank/DDBJ whole genome shotgun (WGS) entry which is preliminary data.</text>
</comment>
<dbReference type="GO" id="GO:0061599">
    <property type="term" value="F:molybdopterin molybdotransferase activity"/>
    <property type="evidence" value="ECO:0007669"/>
    <property type="project" value="UniProtKB-UniRule"/>
</dbReference>
<protein>
    <recommendedName>
        <fullName evidence="6 13">Molybdopterin molybdenumtransferase</fullName>
        <ecNumber evidence="5 13">2.10.1.1</ecNumber>
    </recommendedName>
</protein>
<dbReference type="Gene3D" id="2.40.340.10">
    <property type="entry name" value="MoeA, C-terminal, domain IV"/>
    <property type="match status" value="1"/>
</dbReference>
<dbReference type="InterPro" id="IPR001453">
    <property type="entry name" value="MoaB/Mog_dom"/>
</dbReference>
<accession>A0A2C4Q393</accession>
<dbReference type="InterPro" id="IPR005110">
    <property type="entry name" value="MoeA_linker/N"/>
</dbReference>
<evidence type="ECO:0000256" key="4">
    <source>
        <dbReference type="ARBA" id="ARBA00010763"/>
    </source>
</evidence>
<evidence type="ECO:0000256" key="8">
    <source>
        <dbReference type="ARBA" id="ARBA00022679"/>
    </source>
</evidence>
<name>A0A2C4Q393_9BACI</name>
<evidence type="ECO:0000313" key="15">
    <source>
        <dbReference type="EMBL" id="PHD58882.1"/>
    </source>
</evidence>
<dbReference type="Proteomes" id="UP000223364">
    <property type="component" value="Unassembled WGS sequence"/>
</dbReference>
<evidence type="ECO:0000256" key="13">
    <source>
        <dbReference type="RuleBase" id="RU365090"/>
    </source>
</evidence>
<reference evidence="15 16" key="1">
    <citation type="submission" date="2017-09" db="EMBL/GenBank/DDBJ databases">
        <title>Large-scale bioinformatics analysis of Bacillus genomes uncovers conserved roles of natural products in bacterial physiology.</title>
        <authorList>
            <consortium name="Agbiome Team Llc"/>
            <person name="Bleich R.M."/>
            <person name="Grubbs K.J."/>
            <person name="Santa Maria K.C."/>
            <person name="Allen S.E."/>
            <person name="Farag S."/>
            <person name="Shank E.A."/>
            <person name="Bowers A."/>
        </authorList>
    </citation>
    <scope>NUCLEOTIDE SEQUENCE [LARGE SCALE GENOMIC DNA]</scope>
    <source>
        <strain evidence="15 16">AFS044295</strain>
    </source>
</reference>
<comment type="function">
    <text evidence="2 13">Catalyzes the insertion of molybdate into adenylated molybdopterin with the concomitant release of AMP.</text>
</comment>
<dbReference type="GO" id="GO:0005829">
    <property type="term" value="C:cytosol"/>
    <property type="evidence" value="ECO:0007669"/>
    <property type="project" value="TreeGrafter"/>
</dbReference>